<evidence type="ECO:0000313" key="2">
    <source>
        <dbReference type="Proteomes" id="UP000275719"/>
    </source>
</evidence>
<dbReference type="OrthoDB" id="1489647at2"/>
<protein>
    <submittedName>
        <fullName evidence="1">Uncharacterized protein</fullName>
    </submittedName>
</protein>
<name>A0A3P3W430_9FLAO</name>
<organism evidence="1 2">
    <name type="scientific">Paenimyroides tangerinum</name>
    <dbReference type="NCBI Taxonomy" id="2488728"/>
    <lineage>
        <taxon>Bacteria</taxon>
        <taxon>Pseudomonadati</taxon>
        <taxon>Bacteroidota</taxon>
        <taxon>Flavobacteriia</taxon>
        <taxon>Flavobacteriales</taxon>
        <taxon>Flavobacteriaceae</taxon>
        <taxon>Paenimyroides</taxon>
    </lineage>
</organism>
<comment type="caution">
    <text evidence="1">The sequence shown here is derived from an EMBL/GenBank/DDBJ whole genome shotgun (WGS) entry which is preliminary data.</text>
</comment>
<gene>
    <name evidence="1" type="ORF">EG240_10670</name>
</gene>
<keyword evidence="2" id="KW-1185">Reference proteome</keyword>
<reference evidence="1 2" key="1">
    <citation type="submission" date="2018-11" db="EMBL/GenBank/DDBJ databases">
        <title>Flavobacterium sp. nov., YIM 102701-2 draft genome.</title>
        <authorList>
            <person name="Li G."/>
            <person name="Jiang Y."/>
        </authorList>
    </citation>
    <scope>NUCLEOTIDE SEQUENCE [LARGE SCALE GENOMIC DNA]</scope>
    <source>
        <strain evidence="1 2">YIM 102701-2</strain>
    </source>
</reference>
<dbReference type="Proteomes" id="UP000275719">
    <property type="component" value="Unassembled WGS sequence"/>
</dbReference>
<sequence length="517" mass="59648">MLQYYSENRPEVAKRFGNYKVNTTHVYYKFTPQDSLQQAALMENEDQFQLTTHAFEFTPVERTEDAKDDEIPVFYALVETDIRIPDVPYEVIANLHFTDEDKLEDAPHNYDEVEFKQNLMYETRKIAGHLDDEELAEGYMNYREGFEEDKAQKGNVSTRGLFGKKWRPSGNIRVEEDIVRSNNSSRNHFEPVKRARVNVLKWGWLQVEHGTTDNNGNFTTGTTYTKNVHYKVKFKHDYVTVKEGNFYNTADYFSGSHKRAPLNITFVNNAALSHYQFFALIHNASYDYYSRCLSQYGLHNPGNLNITALYNGSGSNSGAQWYPFNSAIRVSRSGGGVYRGSDGIYATTVHELTHNGHRKMDPGMFSLFHLSSKTRLLMTESWAEGVETILTNERYLTIYSTNGYGRYTATRTSNTINNLTRGWNGNKQFEKIQEMDEYTPLVIDLVDNLNQNTLNNANNLPVDRVSGYTLSQIQAALKGSRNLNEWRDKLVNNYNNPTEQFIDDVFDYAQFVRNNNL</sequence>
<dbReference type="AlphaFoldDB" id="A0A3P3W430"/>
<proteinExistence type="predicted"/>
<accession>A0A3P3W430</accession>
<dbReference type="EMBL" id="RQVQ01000022">
    <property type="protein sequence ID" value="RRJ89852.1"/>
    <property type="molecule type" value="Genomic_DNA"/>
</dbReference>
<dbReference type="RefSeq" id="WP_125019385.1">
    <property type="nucleotide sequence ID" value="NZ_RQVQ01000022.1"/>
</dbReference>
<evidence type="ECO:0000313" key="1">
    <source>
        <dbReference type="EMBL" id="RRJ89852.1"/>
    </source>
</evidence>